<protein>
    <submittedName>
        <fullName evidence="3">Uncharacterized protein</fullName>
    </submittedName>
</protein>
<evidence type="ECO:0000256" key="1">
    <source>
        <dbReference type="SAM" id="MobiDB-lite"/>
    </source>
</evidence>
<feature type="compositionally biased region" description="Pro residues" evidence="1">
    <location>
        <begin position="95"/>
        <end position="108"/>
    </location>
</feature>
<reference evidence="3" key="1">
    <citation type="journal article" date="2020" name="Fungal Divers.">
        <title>Resolving the Mortierellaceae phylogeny through synthesis of multi-gene phylogenetics and phylogenomics.</title>
        <authorList>
            <person name="Vandepol N."/>
            <person name="Liber J."/>
            <person name="Desiro A."/>
            <person name="Na H."/>
            <person name="Kennedy M."/>
            <person name="Barry K."/>
            <person name="Grigoriev I.V."/>
            <person name="Miller A.N."/>
            <person name="O'Donnell K."/>
            <person name="Stajich J.E."/>
            <person name="Bonito G."/>
        </authorList>
    </citation>
    <scope>NUCLEOTIDE SEQUENCE</scope>
    <source>
        <strain evidence="3">BC1065</strain>
    </source>
</reference>
<accession>A0A9P6U5X8</accession>
<gene>
    <name evidence="3" type="ORF">DFQ27_003253</name>
</gene>
<feature type="transmembrane region" description="Helical" evidence="2">
    <location>
        <begin position="520"/>
        <end position="538"/>
    </location>
</feature>
<feature type="region of interest" description="Disordered" evidence="1">
    <location>
        <begin position="194"/>
        <end position="218"/>
    </location>
</feature>
<feature type="region of interest" description="Disordered" evidence="1">
    <location>
        <begin position="1"/>
        <end position="115"/>
    </location>
</feature>
<feature type="region of interest" description="Disordered" evidence="1">
    <location>
        <begin position="278"/>
        <end position="299"/>
    </location>
</feature>
<keyword evidence="2" id="KW-1133">Transmembrane helix</keyword>
<dbReference type="AlphaFoldDB" id="A0A9P6U5X8"/>
<evidence type="ECO:0000313" key="4">
    <source>
        <dbReference type="Proteomes" id="UP000807716"/>
    </source>
</evidence>
<organism evidence="3 4">
    <name type="scientific">Actinomortierella ambigua</name>
    <dbReference type="NCBI Taxonomy" id="1343610"/>
    <lineage>
        <taxon>Eukaryota</taxon>
        <taxon>Fungi</taxon>
        <taxon>Fungi incertae sedis</taxon>
        <taxon>Mucoromycota</taxon>
        <taxon>Mortierellomycotina</taxon>
        <taxon>Mortierellomycetes</taxon>
        <taxon>Mortierellales</taxon>
        <taxon>Mortierellaceae</taxon>
        <taxon>Actinomortierella</taxon>
    </lineage>
</organism>
<keyword evidence="2" id="KW-0472">Membrane</keyword>
<evidence type="ECO:0000313" key="3">
    <source>
        <dbReference type="EMBL" id="KAG0260975.1"/>
    </source>
</evidence>
<proteinExistence type="predicted"/>
<feature type="transmembrane region" description="Helical" evidence="2">
    <location>
        <begin position="397"/>
        <end position="416"/>
    </location>
</feature>
<feature type="transmembrane region" description="Helical" evidence="2">
    <location>
        <begin position="479"/>
        <end position="499"/>
    </location>
</feature>
<keyword evidence="4" id="KW-1185">Reference proteome</keyword>
<sequence>MSRPHLGVHSPSYDRLHSTDVLEDPQYTAPMQESKGYHPAPPEDHTSPVGSYHSQIRYSYHSNDGDDLGTQKLPPSPSPFSHQPSFGAESDMLDHPPPPHSTTPPPHQHPLRRSYYAPSFTHPGRILALQAVTTLSTIIFTVLPVIIKAGDHKSWGHWYSWKDLVRLLEPFVSGLFHCWFFYSADLMQGSTWSTTETTTSTTSAKHHPASSAAAASAPAATAMRRGSLPVGLNSYLPTDEFAMAQYVHDQNNHPIVQHHRKSTSSQYSYHAAAAAAAAGGSGSGGSPHDPTMSVVDDEDPYLRPPPKSIRHTPAFRSGLSVVFTFFLMTYVTGASLHTAAAFFKSTIEFFLDNRSQGIGLSKHPLTTGDGSLSLALAQELKQGYVLMQDTWEHLISHYIYAFGALGMTWCQIIAYADQTLPRGVNLARVGVSWRSGPRSGLGVLAGRHKSSKRLVPLYFVTGILYGGILAGVSCQYPKGIYIGYAYTVVMMLVIAGYILTKDRGRLDGLLSLGRYYILQTYLIGGVVALVAITGYLAINNFDFLTSNDKSHIGTHSRP</sequence>
<feature type="transmembrane region" description="Helical" evidence="2">
    <location>
        <begin position="454"/>
        <end position="473"/>
    </location>
</feature>
<dbReference type="Proteomes" id="UP000807716">
    <property type="component" value="Unassembled WGS sequence"/>
</dbReference>
<feature type="compositionally biased region" description="Polar residues" evidence="1">
    <location>
        <begin position="48"/>
        <end position="62"/>
    </location>
</feature>
<name>A0A9P6U5X8_9FUNG</name>
<dbReference type="EMBL" id="JAAAJB010000232">
    <property type="protein sequence ID" value="KAG0260975.1"/>
    <property type="molecule type" value="Genomic_DNA"/>
</dbReference>
<comment type="caution">
    <text evidence="3">The sequence shown here is derived from an EMBL/GenBank/DDBJ whole genome shotgun (WGS) entry which is preliminary data.</text>
</comment>
<dbReference type="OrthoDB" id="2377933at2759"/>
<evidence type="ECO:0000256" key="2">
    <source>
        <dbReference type="SAM" id="Phobius"/>
    </source>
</evidence>
<keyword evidence="2" id="KW-0812">Transmembrane</keyword>
<feature type="transmembrane region" description="Helical" evidence="2">
    <location>
        <begin position="319"/>
        <end position="343"/>
    </location>
</feature>